<evidence type="ECO:0000313" key="1">
    <source>
        <dbReference type="EMBL" id="KAF7286339.1"/>
    </source>
</evidence>
<protein>
    <submittedName>
        <fullName evidence="1">Uncharacterized protein</fullName>
    </submittedName>
</protein>
<comment type="caution">
    <text evidence="1">The sequence shown here is derived from an EMBL/GenBank/DDBJ whole genome shotgun (WGS) entry which is preliminary data.</text>
</comment>
<gene>
    <name evidence="1" type="ORF">GWI33_005780</name>
</gene>
<dbReference type="EMBL" id="JAACXV010000028">
    <property type="protein sequence ID" value="KAF7286339.1"/>
    <property type="molecule type" value="Genomic_DNA"/>
</dbReference>
<accession>A0A834ITS9</accession>
<reference evidence="1" key="1">
    <citation type="submission" date="2020-08" db="EMBL/GenBank/DDBJ databases">
        <title>Genome sequencing and assembly of the red palm weevil Rhynchophorus ferrugineus.</title>
        <authorList>
            <person name="Dias G.B."/>
            <person name="Bergman C.M."/>
            <person name="Manee M."/>
        </authorList>
    </citation>
    <scope>NUCLEOTIDE SEQUENCE</scope>
    <source>
        <strain evidence="1">AA-2017</strain>
        <tissue evidence="1">Whole larva</tissue>
    </source>
</reference>
<name>A0A834ITS9_RHYFE</name>
<sequence>MYETKLRSAIVFGGLNHEINMEKDNRLPRVARTKVRIPGLFRDSKSGWPNNQNCSSAATDSLIRNPREETGHKDALEALSNSNYKKAETACYF</sequence>
<dbReference type="AlphaFoldDB" id="A0A834ITS9"/>
<evidence type="ECO:0000313" key="2">
    <source>
        <dbReference type="Proteomes" id="UP000625711"/>
    </source>
</evidence>
<dbReference type="Proteomes" id="UP000625711">
    <property type="component" value="Unassembled WGS sequence"/>
</dbReference>
<organism evidence="1 2">
    <name type="scientific">Rhynchophorus ferrugineus</name>
    <name type="common">Red palm weevil</name>
    <name type="synonym">Curculio ferrugineus</name>
    <dbReference type="NCBI Taxonomy" id="354439"/>
    <lineage>
        <taxon>Eukaryota</taxon>
        <taxon>Metazoa</taxon>
        <taxon>Ecdysozoa</taxon>
        <taxon>Arthropoda</taxon>
        <taxon>Hexapoda</taxon>
        <taxon>Insecta</taxon>
        <taxon>Pterygota</taxon>
        <taxon>Neoptera</taxon>
        <taxon>Endopterygota</taxon>
        <taxon>Coleoptera</taxon>
        <taxon>Polyphaga</taxon>
        <taxon>Cucujiformia</taxon>
        <taxon>Curculionidae</taxon>
        <taxon>Dryophthorinae</taxon>
        <taxon>Rhynchophorus</taxon>
    </lineage>
</organism>
<keyword evidence="2" id="KW-1185">Reference proteome</keyword>
<proteinExistence type="predicted"/>